<keyword evidence="2" id="KW-1185">Reference proteome</keyword>
<accession>A0A158DPX0</accession>
<evidence type="ECO:0000313" key="2">
    <source>
        <dbReference type="Proteomes" id="UP000054596"/>
    </source>
</evidence>
<proteinExistence type="predicted"/>
<comment type="caution">
    <text evidence="1">The sequence shown here is derived from an EMBL/GenBank/DDBJ whole genome shotgun (WGS) entry which is preliminary data.</text>
</comment>
<dbReference type="AntiFam" id="ANF00206">
    <property type="entry name" value="Shadow ORF (opposite sucB)"/>
</dbReference>
<reference evidence="1" key="1">
    <citation type="submission" date="2016-01" db="EMBL/GenBank/DDBJ databases">
        <authorList>
            <person name="Peeters C."/>
        </authorList>
    </citation>
    <scope>NUCLEOTIDE SEQUENCE [LARGE SCALE GENOMIC DNA]</scope>
    <source>
        <strain evidence="1">LMG 29325</strain>
    </source>
</reference>
<gene>
    <name evidence="1" type="ORF">AWB82_07009</name>
</gene>
<sequence length="49" mass="5381">MIGVESMEPNTPPFEMENVPPVISSIDSLPSLAFWPNSAIFFSISARLN</sequence>
<dbReference type="AlphaFoldDB" id="A0A158DPX0"/>
<evidence type="ECO:0000313" key="1">
    <source>
        <dbReference type="EMBL" id="SAK96226.1"/>
    </source>
</evidence>
<organism evidence="1 2">
    <name type="scientific">Caballeronia glebae</name>
    <dbReference type="NCBI Taxonomy" id="1777143"/>
    <lineage>
        <taxon>Bacteria</taxon>
        <taxon>Pseudomonadati</taxon>
        <taxon>Pseudomonadota</taxon>
        <taxon>Betaproteobacteria</taxon>
        <taxon>Burkholderiales</taxon>
        <taxon>Burkholderiaceae</taxon>
        <taxon>Caballeronia</taxon>
    </lineage>
</organism>
<name>A0A158DPX0_9BURK</name>
<dbReference type="EMBL" id="FCOJ02000105">
    <property type="protein sequence ID" value="SAK96226.1"/>
    <property type="molecule type" value="Genomic_DNA"/>
</dbReference>
<protein>
    <submittedName>
        <fullName evidence="1">Uncharacterized protein</fullName>
    </submittedName>
</protein>
<dbReference type="Proteomes" id="UP000054596">
    <property type="component" value="Unassembled WGS sequence"/>
</dbReference>